<dbReference type="Pfam" id="PF18758">
    <property type="entry name" value="KDZ"/>
    <property type="match status" value="1"/>
</dbReference>
<dbReference type="EMBL" id="MU128978">
    <property type="protein sequence ID" value="KAF9513002.1"/>
    <property type="molecule type" value="Genomic_DNA"/>
</dbReference>
<protein>
    <recommendedName>
        <fullName evidence="1">CxC2-like cysteine cluster KDZ transposase-associated domain-containing protein</fullName>
    </recommendedName>
</protein>
<evidence type="ECO:0000313" key="2">
    <source>
        <dbReference type="EMBL" id="KAF9513002.1"/>
    </source>
</evidence>
<comment type="caution">
    <text evidence="2">The sequence shown here is derived from an EMBL/GenBank/DDBJ whole genome shotgun (WGS) entry which is preliminary data.</text>
</comment>
<reference evidence="2" key="1">
    <citation type="journal article" date="2020" name="Nat. Commun.">
        <title>Large-scale genome sequencing of mycorrhizal fungi provides insights into the early evolution of symbiotic traits.</title>
        <authorList>
            <person name="Miyauchi S."/>
            <person name="Kiss E."/>
            <person name="Kuo A."/>
            <person name="Drula E."/>
            <person name="Kohler A."/>
            <person name="Sanchez-Garcia M."/>
            <person name="Morin E."/>
            <person name="Andreopoulos B."/>
            <person name="Barry K.W."/>
            <person name="Bonito G."/>
            <person name="Buee M."/>
            <person name="Carver A."/>
            <person name="Chen C."/>
            <person name="Cichocki N."/>
            <person name="Clum A."/>
            <person name="Culley D."/>
            <person name="Crous P.W."/>
            <person name="Fauchery L."/>
            <person name="Girlanda M."/>
            <person name="Hayes R.D."/>
            <person name="Keri Z."/>
            <person name="LaButti K."/>
            <person name="Lipzen A."/>
            <person name="Lombard V."/>
            <person name="Magnuson J."/>
            <person name="Maillard F."/>
            <person name="Murat C."/>
            <person name="Nolan M."/>
            <person name="Ohm R.A."/>
            <person name="Pangilinan J."/>
            <person name="Pereira M.F."/>
            <person name="Perotto S."/>
            <person name="Peter M."/>
            <person name="Pfister S."/>
            <person name="Riley R."/>
            <person name="Sitrit Y."/>
            <person name="Stielow J.B."/>
            <person name="Szollosi G."/>
            <person name="Zifcakova L."/>
            <person name="Stursova M."/>
            <person name="Spatafora J.W."/>
            <person name="Tedersoo L."/>
            <person name="Vaario L.M."/>
            <person name="Yamada A."/>
            <person name="Yan M."/>
            <person name="Wang P."/>
            <person name="Xu J."/>
            <person name="Bruns T."/>
            <person name="Baldrian P."/>
            <person name="Vilgalys R."/>
            <person name="Dunand C."/>
            <person name="Henrissat B."/>
            <person name="Grigoriev I.V."/>
            <person name="Hibbett D."/>
            <person name="Nagy L.G."/>
            <person name="Martin F.M."/>
        </authorList>
    </citation>
    <scope>NUCLEOTIDE SEQUENCE</scope>
    <source>
        <strain evidence="2">UP504</strain>
    </source>
</reference>
<proteinExistence type="predicted"/>
<feature type="domain" description="CxC2-like cysteine cluster KDZ transposase-associated" evidence="1">
    <location>
        <begin position="60"/>
        <end position="164"/>
    </location>
</feature>
<organism evidence="2 3">
    <name type="scientific">Hydnum rufescens UP504</name>
    <dbReference type="NCBI Taxonomy" id="1448309"/>
    <lineage>
        <taxon>Eukaryota</taxon>
        <taxon>Fungi</taxon>
        <taxon>Dikarya</taxon>
        <taxon>Basidiomycota</taxon>
        <taxon>Agaricomycotina</taxon>
        <taxon>Agaricomycetes</taxon>
        <taxon>Cantharellales</taxon>
        <taxon>Hydnaceae</taxon>
        <taxon>Hydnum</taxon>
    </lineage>
</organism>
<accession>A0A9P6AWL6</accession>
<dbReference type="InterPro" id="IPR040521">
    <property type="entry name" value="KDZ"/>
</dbReference>
<dbReference type="Pfam" id="PF18803">
    <property type="entry name" value="CxC2"/>
    <property type="match status" value="1"/>
</dbReference>
<evidence type="ECO:0000259" key="1">
    <source>
        <dbReference type="Pfam" id="PF18803"/>
    </source>
</evidence>
<dbReference type="Proteomes" id="UP000886523">
    <property type="component" value="Unassembled WGS sequence"/>
</dbReference>
<name>A0A9P6AWL6_9AGAM</name>
<sequence>MLWCDGQCESLEILGCPACQEAGSSGIYHCKECFNATLHENLPLHWIKEWDGGSFIHTSLHSLGLQVQLGHFGTVCPSPHCGLSSFVVIHVNSLHFINIQFSACPLALHPWMQLMCHEWFPATVHQPQTCATFQVLCHFHLLSLQSKISTIHFYNALEQEMENTVMHKYHHLKMLKHGGHGHDPTRVEGTRNGKLAVLCPACPHLSINFPDDWANAPAHLKFLNSLMLSIDANFCLKNRLTSGMDPSLGSRWAYFVKNKPYKEYMKAHITENNISTCSGLQALDHANTKSSKGLHVTGIVASTCTHHGFLLPQGLRDLQKGEQYCNIDYVVFSSLQIFTAISLIVFSYDILPVHIQVDHLTKSMWYIIPKFHMNGHHKKCHSTFSLNLLPGSGQMDGEGVECDWPIMNSVANSIKEMSKGSHHDTLNDLWGDWNYQKVMTMGKALFKKYNATLIECEKQHEQFNSFTEGLPPDDVREWEARVCAWEMDQSKPNAYDILSMC</sequence>
<gene>
    <name evidence="2" type="ORF">BS47DRAFT_1372636</name>
</gene>
<keyword evidence="3" id="KW-1185">Reference proteome</keyword>
<dbReference type="InterPro" id="IPR041457">
    <property type="entry name" value="CxC2_KDZ-assoc"/>
</dbReference>
<dbReference type="OrthoDB" id="3214502at2759"/>
<dbReference type="AlphaFoldDB" id="A0A9P6AWL6"/>
<evidence type="ECO:0000313" key="3">
    <source>
        <dbReference type="Proteomes" id="UP000886523"/>
    </source>
</evidence>